<evidence type="ECO:0000313" key="4">
    <source>
        <dbReference type="EMBL" id="QUC16273.1"/>
    </source>
</evidence>
<dbReference type="KEGG" id="uvi:66061292"/>
<dbReference type="GeneID" id="66061292"/>
<dbReference type="RefSeq" id="XP_042993946.1">
    <property type="nucleotide sequence ID" value="XM_043138012.1"/>
</dbReference>
<feature type="compositionally biased region" description="Basic residues" evidence="2">
    <location>
        <begin position="1"/>
        <end position="10"/>
    </location>
</feature>
<evidence type="ECO:0000313" key="5">
    <source>
        <dbReference type="Proteomes" id="UP000027002"/>
    </source>
</evidence>
<feature type="compositionally biased region" description="Polar residues" evidence="2">
    <location>
        <begin position="699"/>
        <end position="709"/>
    </location>
</feature>
<proteinExistence type="predicted"/>
<protein>
    <submittedName>
        <fullName evidence="3">Uncharacterized protein</fullName>
    </submittedName>
</protein>
<dbReference type="EMBL" id="BBTG02000011">
    <property type="protein sequence ID" value="GAO14977.1"/>
    <property type="molecule type" value="Genomic_DNA"/>
</dbReference>
<feature type="coiled-coil region" evidence="1">
    <location>
        <begin position="37"/>
        <end position="106"/>
    </location>
</feature>
<feature type="compositionally biased region" description="Polar residues" evidence="2">
    <location>
        <begin position="653"/>
        <end position="667"/>
    </location>
</feature>
<accession>A0A1B5KY06</accession>
<dbReference type="OrthoDB" id="4848543at2759"/>
<dbReference type="Proteomes" id="UP000054053">
    <property type="component" value="Unassembled WGS sequence"/>
</dbReference>
<reference evidence="4" key="3">
    <citation type="submission" date="2020-03" db="EMBL/GenBank/DDBJ databases">
        <title>A mixture of massive structural variations and highly conserved coding sequences in Ustilaginoidea virens genome.</title>
        <authorList>
            <person name="Zhang K."/>
            <person name="Zhao Z."/>
            <person name="Zhang Z."/>
            <person name="Li Y."/>
            <person name="Hsiang T."/>
            <person name="Sun W."/>
        </authorList>
    </citation>
    <scope>NUCLEOTIDE SEQUENCE</scope>
    <source>
        <strain evidence="4">UV-8b</strain>
    </source>
</reference>
<keyword evidence="1" id="KW-0175">Coiled coil</keyword>
<gene>
    <name evidence="4" type="ORF">UV8b_00514</name>
    <name evidence="3" type="ORF">UVI_02027950</name>
</gene>
<feature type="region of interest" description="Disordered" evidence="2">
    <location>
        <begin position="616"/>
        <end position="720"/>
    </location>
</feature>
<feature type="compositionally biased region" description="Polar residues" evidence="2">
    <location>
        <begin position="674"/>
        <end position="687"/>
    </location>
</feature>
<evidence type="ECO:0000313" key="3">
    <source>
        <dbReference type="EMBL" id="GAO14977.1"/>
    </source>
</evidence>
<keyword evidence="5" id="KW-1185">Reference proteome</keyword>
<dbReference type="EMBL" id="CP072753">
    <property type="protein sequence ID" value="QUC16273.1"/>
    <property type="molecule type" value="Genomic_DNA"/>
</dbReference>
<sequence>MKNTSRKRSSVGKQQSRIDERKKTLMHQVAIHWNECISLAEEEKAQANEVIKQLSHDSRQLQLRLHEAGQELDNERRERQDAQLRLKDLEEKDMQNNAEILKLTQEKACVKEELCLAKERATSLCSKYRVYRVKLNEAILEQQQLFTQAKDFYNESIRQLRQEFEARVAVSKTMETGIAEGRRKREQMKRCFEEMCANLEQQVREKEDLISQLQEKSIRQEEVLAAEKKLSEELRSSLNSKHANNDVGMENLSASMSKLHDLLSEKFATPPGGNESFVEICCRLQSLEQLIKSRAAEISEDNNIGSIAQSLQQSVSAKISSELSAIADMQRSAYDTVASIGNACQSELGSIGLKLNALSQQQVGLYETVKSTALDASNAIGTVKEDVSSSQKIWKSMCHNLEDWITESRRVNMEKHGSWKDSIVLQLMQRKNIIEEMRRGMTEASQSFSTNLNQVCQALASQDDFAQKMKTTVDEVRGVLEHRMVQGQEKVDHDLKQTQRTLDHLQTQIRAISDQLVRVDSSASCSEKPKSVEVVSLREKIHQLETEAKVTMDLRNRWHSDIEMVESLRHNLKIIPDIVVEMDKFSQNLESLSEVDTFFKSSFDYLRKEHQWVKHQLQNQSGKDKDDGPDVTRTSEAGGTLHGQLGQGEHNNDNGGSKGSSDVAQKSCSEHVKNGSTLSSASMTATKRVQVHSPVAENDSLSPAPSVQQEQKRRRDSVQVRSILKATAPLAPLELIEGEGFCQETRTELGTVQEPRWSISASNKSLAGQRIIHELSSGFTVEKKSEVVFSLPRVTDFQTTMSMSTEGELQLDRDKPKAKRLKLLDTTIDSKKRPK</sequence>
<evidence type="ECO:0000313" key="6">
    <source>
        <dbReference type="Proteomes" id="UP000054053"/>
    </source>
</evidence>
<organism evidence="3 6">
    <name type="scientific">Ustilaginoidea virens</name>
    <name type="common">Rice false smut fungus</name>
    <name type="synonym">Villosiclava virens</name>
    <dbReference type="NCBI Taxonomy" id="1159556"/>
    <lineage>
        <taxon>Eukaryota</taxon>
        <taxon>Fungi</taxon>
        <taxon>Dikarya</taxon>
        <taxon>Ascomycota</taxon>
        <taxon>Pezizomycotina</taxon>
        <taxon>Sordariomycetes</taxon>
        <taxon>Hypocreomycetidae</taxon>
        <taxon>Hypocreales</taxon>
        <taxon>Clavicipitaceae</taxon>
        <taxon>Ustilaginoidea</taxon>
    </lineage>
</organism>
<feature type="coiled-coil region" evidence="1">
    <location>
        <begin position="189"/>
        <end position="219"/>
    </location>
</feature>
<reference evidence="3" key="1">
    <citation type="journal article" date="2016" name="Genome Announc.">
        <title>Genome Sequence of Ustilaginoidea virens IPU010, a Rice Pathogenic Fungus Causing False Smut.</title>
        <authorList>
            <person name="Kumagai T."/>
            <person name="Ishii T."/>
            <person name="Terai G."/>
            <person name="Umemura M."/>
            <person name="Machida M."/>
            <person name="Asai K."/>
        </authorList>
    </citation>
    <scope>NUCLEOTIDE SEQUENCE [LARGE SCALE GENOMIC DNA]</scope>
    <source>
        <strain evidence="3">IPU010</strain>
    </source>
</reference>
<evidence type="ECO:0000256" key="1">
    <source>
        <dbReference type="SAM" id="Coils"/>
    </source>
</evidence>
<reference evidence="6" key="2">
    <citation type="journal article" date="2016" name="Genome Announc.">
        <title>Genome sequence of Ustilaginoidea virens IPU010, a rice pathogenic fungus causing false smut.</title>
        <authorList>
            <person name="Kumagai T."/>
            <person name="Ishii T."/>
            <person name="Terai G."/>
            <person name="Umemura M."/>
            <person name="Machida M."/>
            <person name="Asai K."/>
        </authorList>
    </citation>
    <scope>NUCLEOTIDE SEQUENCE [LARGE SCALE GENOMIC DNA]</scope>
    <source>
        <strain evidence="6">IPU010</strain>
    </source>
</reference>
<feature type="region of interest" description="Disordered" evidence="2">
    <location>
        <begin position="1"/>
        <end position="21"/>
    </location>
</feature>
<evidence type="ECO:0000256" key="2">
    <source>
        <dbReference type="SAM" id="MobiDB-lite"/>
    </source>
</evidence>
<dbReference type="AlphaFoldDB" id="A0A1B5KY06"/>
<name>A0A1B5KY06_USTVR</name>
<dbReference type="Proteomes" id="UP000027002">
    <property type="component" value="Chromosome 1"/>
</dbReference>